<dbReference type="Pfam" id="PF14388">
    <property type="entry name" value="DUF4419"/>
    <property type="match status" value="1"/>
</dbReference>
<dbReference type="InterPro" id="IPR025533">
    <property type="entry name" value="DUF4419"/>
</dbReference>
<evidence type="ECO:0000313" key="2">
    <source>
        <dbReference type="Proteomes" id="UP000694050"/>
    </source>
</evidence>
<dbReference type="AlphaFoldDB" id="A0A8J5TXP8"/>
<reference evidence="1" key="1">
    <citation type="submission" date="2021-04" db="EMBL/GenBank/DDBJ databases">
        <title>First draft genome resource for Brassicaceae pathogens Fusarium oxysporum f. sp. raphani and Fusarium oxysporum f. sp. rapae.</title>
        <authorList>
            <person name="Asai S."/>
        </authorList>
    </citation>
    <scope>NUCLEOTIDE SEQUENCE</scope>
    <source>
        <strain evidence="1">Tf1208</strain>
    </source>
</reference>
<name>A0A8J5TXP8_FUSOX</name>
<dbReference type="PANTHER" id="PTHR31252">
    <property type="entry name" value="DUF4419 DOMAIN-CONTAINING PROTEIN"/>
    <property type="match status" value="1"/>
</dbReference>
<organism evidence="1 2">
    <name type="scientific">Fusarium oxysporum f. sp. rapae</name>
    <dbReference type="NCBI Taxonomy" id="485398"/>
    <lineage>
        <taxon>Eukaryota</taxon>
        <taxon>Fungi</taxon>
        <taxon>Dikarya</taxon>
        <taxon>Ascomycota</taxon>
        <taxon>Pezizomycotina</taxon>
        <taxon>Sordariomycetes</taxon>
        <taxon>Hypocreomycetidae</taxon>
        <taxon>Hypocreales</taxon>
        <taxon>Nectriaceae</taxon>
        <taxon>Fusarium</taxon>
        <taxon>Fusarium oxysporum species complex</taxon>
    </lineage>
</organism>
<dbReference type="EMBL" id="JAELUQ010000002">
    <property type="protein sequence ID" value="KAG7420410.1"/>
    <property type="molecule type" value="Genomic_DNA"/>
</dbReference>
<proteinExistence type="predicted"/>
<accession>A0A8J5TXP8</accession>
<sequence>MDVPTTSLNALNVGLHGGQLLEKISPVDSRKSDGVFKINFHRNAFQTVASQNGFIWAAAEIYDRDTGLNIRVDNIWLAILAQLKPYIYQAVRPQAKQDIPTFTRAELSNPDLVAKRLSDMVEARLGPKVTNVLMPHFSTTTRTDSGAAALILLGTHCKAQHHRTFMTPKETYDRKTMVVVGDTADWEKLRQSFATIRTWSPDLEVMISRHSSLLDKMLGAGYQFNHPVPQIAAHHRDSRPWSEFWGGMLKVDHDGRLSGGWILDFFDPRKITQTKGFTFNDDMTSAVTTIPIRVGDSQGLRNCTMLGGLLGHSRERSGVLDEETRCELGIVQPMSGWLVYFDKDP</sequence>
<evidence type="ECO:0000313" key="1">
    <source>
        <dbReference type="EMBL" id="KAG7420410.1"/>
    </source>
</evidence>
<dbReference type="Proteomes" id="UP000694050">
    <property type="component" value="Unassembled WGS sequence"/>
</dbReference>
<gene>
    <name evidence="1" type="ORF">Forpe1208_v002163</name>
</gene>
<protein>
    <submittedName>
        <fullName evidence="1">Uncharacterized protein</fullName>
    </submittedName>
</protein>
<comment type="caution">
    <text evidence="1">The sequence shown here is derived from an EMBL/GenBank/DDBJ whole genome shotgun (WGS) entry which is preliminary data.</text>
</comment>
<dbReference type="PANTHER" id="PTHR31252:SF11">
    <property type="entry name" value="DUF4419 DOMAIN-CONTAINING PROTEIN"/>
    <property type="match status" value="1"/>
</dbReference>